<dbReference type="Proteomes" id="UP001415169">
    <property type="component" value="Unassembled WGS sequence"/>
</dbReference>
<accession>A0ABP7ZIY3</accession>
<feature type="domain" description="Beta-lactamase class A catalytic" evidence="1">
    <location>
        <begin position="19"/>
        <end position="196"/>
    </location>
</feature>
<dbReference type="SUPFAM" id="SSF56601">
    <property type="entry name" value="beta-lactamase/transpeptidase-like"/>
    <property type="match status" value="1"/>
</dbReference>
<dbReference type="InterPro" id="IPR012338">
    <property type="entry name" value="Beta-lactam/transpept-like"/>
</dbReference>
<dbReference type="EMBL" id="BAABBV010000001">
    <property type="protein sequence ID" value="GAA4159425.1"/>
    <property type="molecule type" value="Genomic_DNA"/>
</dbReference>
<evidence type="ECO:0000259" key="1">
    <source>
        <dbReference type="Pfam" id="PF13354"/>
    </source>
</evidence>
<evidence type="ECO:0000313" key="3">
    <source>
        <dbReference type="Proteomes" id="UP001415169"/>
    </source>
</evidence>
<keyword evidence="3" id="KW-1185">Reference proteome</keyword>
<protein>
    <submittedName>
        <fullName evidence="2">Serine hydrolase</fullName>
    </submittedName>
</protein>
<dbReference type="InterPro" id="IPR000871">
    <property type="entry name" value="Beta-lactam_class-A"/>
</dbReference>
<comment type="caution">
    <text evidence="2">The sequence shown here is derived from an EMBL/GenBank/DDBJ whole genome shotgun (WGS) entry which is preliminary data.</text>
</comment>
<proteinExistence type="predicted"/>
<gene>
    <name evidence="2" type="ORF">GCM10022286_13790</name>
</gene>
<dbReference type="InterPro" id="IPR045155">
    <property type="entry name" value="Beta-lactam_cat"/>
</dbReference>
<dbReference type="PANTHER" id="PTHR35333">
    <property type="entry name" value="BETA-LACTAMASE"/>
    <property type="match status" value="1"/>
</dbReference>
<dbReference type="RefSeq" id="WP_344791014.1">
    <property type="nucleotide sequence ID" value="NZ_BAABBV010000001.1"/>
</dbReference>
<reference evidence="2" key="2">
    <citation type="submission" date="2023-12" db="EMBL/GenBank/DDBJ databases">
        <authorList>
            <person name="Sun Q."/>
            <person name="Inoue M."/>
        </authorList>
    </citation>
    <scope>NUCLEOTIDE SEQUENCE</scope>
    <source>
        <strain evidence="2">JCM 17590</strain>
    </source>
</reference>
<sequence>MTVAYCLLDATGRVLAADGEHDVFYAASTIKLAVMAAAAHAVDAGELSWSTPLPQPVRSLVMDMIARSSNEATNVVAARLGLAAISRVLADAGADGCRMERLIGDEAATAAGLTNEVTPLGLARLLHAIVTGRLTSPESREVMLEALRAQEFAVIGDEVRPGVGWGSKSGWVDGIDHDVAFVGSPDGDFVVLAVCTSGFAGREGLGEIRRVAASVLPRRLARDPAR</sequence>
<dbReference type="Pfam" id="PF13354">
    <property type="entry name" value="Beta-lactamase2"/>
    <property type="match status" value="1"/>
</dbReference>
<dbReference type="PANTHER" id="PTHR35333:SF3">
    <property type="entry name" value="BETA-LACTAMASE-TYPE TRANSPEPTIDASE FOLD CONTAINING PROTEIN"/>
    <property type="match status" value="1"/>
</dbReference>
<reference evidence="2" key="1">
    <citation type="journal article" date="2014" name="Int. J. Syst. Evol. Microbiol.">
        <title>Complete genome of a new Firmicutes species belonging to the dominant human colonic microbiota ('Ruminococcus bicirculans') reveals two chromosomes and a selective capacity to utilize plant glucans.</title>
        <authorList>
            <consortium name="NISC Comparative Sequencing Program"/>
            <person name="Wegmann U."/>
            <person name="Louis P."/>
            <person name="Goesmann A."/>
            <person name="Henrissat B."/>
            <person name="Duncan S.H."/>
            <person name="Flint H.J."/>
        </authorList>
    </citation>
    <scope>NUCLEOTIDE SEQUENCE</scope>
    <source>
        <strain evidence="2">JCM 17590</strain>
    </source>
</reference>
<dbReference type="Gene3D" id="3.40.710.10">
    <property type="entry name" value="DD-peptidase/beta-lactamase superfamily"/>
    <property type="match status" value="1"/>
</dbReference>
<evidence type="ECO:0000313" key="2">
    <source>
        <dbReference type="EMBL" id="GAA4159425.1"/>
    </source>
</evidence>
<name>A0ABP7ZIY3_9MICO</name>
<organism evidence="2 3">
    <name type="scientific">Gryllotalpicola daejeonensis</name>
    <dbReference type="NCBI Taxonomy" id="993087"/>
    <lineage>
        <taxon>Bacteria</taxon>
        <taxon>Bacillati</taxon>
        <taxon>Actinomycetota</taxon>
        <taxon>Actinomycetes</taxon>
        <taxon>Micrococcales</taxon>
        <taxon>Microbacteriaceae</taxon>
        <taxon>Gryllotalpicola</taxon>
    </lineage>
</organism>
<dbReference type="GO" id="GO:0016787">
    <property type="term" value="F:hydrolase activity"/>
    <property type="evidence" value="ECO:0007669"/>
    <property type="project" value="UniProtKB-KW"/>
</dbReference>
<keyword evidence="2" id="KW-0378">Hydrolase</keyword>